<keyword evidence="1" id="KW-1133">Transmembrane helix</keyword>
<keyword evidence="1" id="KW-0472">Membrane</keyword>
<feature type="transmembrane region" description="Helical" evidence="1">
    <location>
        <begin position="6"/>
        <end position="27"/>
    </location>
</feature>
<dbReference type="InterPro" id="IPR019675">
    <property type="entry name" value="DUF2550"/>
</dbReference>
<proteinExistence type="predicted"/>
<evidence type="ECO:0000313" key="3">
    <source>
        <dbReference type="Proteomes" id="UP000705983"/>
    </source>
</evidence>
<dbReference type="EMBL" id="JAFFJS010000004">
    <property type="protein sequence ID" value="MBM9433477.1"/>
    <property type="molecule type" value="Genomic_DNA"/>
</dbReference>
<dbReference type="Proteomes" id="UP000705983">
    <property type="component" value="Unassembled WGS sequence"/>
</dbReference>
<keyword evidence="3" id="KW-1185">Reference proteome</keyword>
<evidence type="ECO:0000313" key="2">
    <source>
        <dbReference type="EMBL" id="MBM9433477.1"/>
    </source>
</evidence>
<reference evidence="3" key="1">
    <citation type="submission" date="2021-02" db="EMBL/GenBank/DDBJ databases">
        <title>Leucobacter sp. CX169.</title>
        <authorList>
            <person name="Cheng Y."/>
        </authorList>
    </citation>
    <scope>NUCLEOTIDE SEQUENCE [LARGE SCALE GENOMIC DNA]</scope>
    <source>
        <strain evidence="3">JY899</strain>
    </source>
</reference>
<evidence type="ECO:0000256" key="1">
    <source>
        <dbReference type="SAM" id="Phobius"/>
    </source>
</evidence>
<name>A0ABS2TGK4_9ACTO</name>
<dbReference type="RefSeq" id="WP_182170862.1">
    <property type="nucleotide sequence ID" value="NZ_CP059676.1"/>
</dbReference>
<accession>A0ABS2TGK4</accession>
<comment type="caution">
    <text evidence="2">The sequence shown here is derived from an EMBL/GenBank/DDBJ whole genome shotgun (WGS) entry which is preliminary data.</text>
</comment>
<protein>
    <submittedName>
        <fullName evidence="2">DUF2550 domain-containing protein</fullName>
    </submittedName>
</protein>
<organism evidence="2 3">
    <name type="scientific">Flaviflexus equikiangi</name>
    <dbReference type="NCBI Taxonomy" id="2758573"/>
    <lineage>
        <taxon>Bacteria</taxon>
        <taxon>Bacillati</taxon>
        <taxon>Actinomycetota</taxon>
        <taxon>Actinomycetes</taxon>
        <taxon>Actinomycetales</taxon>
        <taxon>Actinomycetaceae</taxon>
        <taxon>Flaviflexus</taxon>
    </lineage>
</organism>
<dbReference type="Pfam" id="PF10739">
    <property type="entry name" value="DUF2550"/>
    <property type="match status" value="1"/>
</dbReference>
<keyword evidence="1" id="KW-0812">Transmembrane</keyword>
<sequence>MNTPAVVFGVVIAMLIVAGVILFWAALRTRALYRRVGSFQTAVSEMGTGVWRSGIAVFGAEYITWYRAGSLSRKPALSFSRHRLSIVDYHQRDESAGTIVVHLTCNGQDLLWAMSTSSMAGLVGWMDGARPTEEPTAM</sequence>
<gene>
    <name evidence="2" type="ORF">JVW63_07190</name>
</gene>